<evidence type="ECO:0000256" key="4">
    <source>
        <dbReference type="ARBA" id="ARBA00023008"/>
    </source>
</evidence>
<dbReference type="EMBL" id="JACBZH010000001">
    <property type="protein sequence ID" value="NYH90665.1"/>
    <property type="molecule type" value="Genomic_DNA"/>
</dbReference>
<dbReference type="GO" id="GO:0046688">
    <property type="term" value="P:response to copper ion"/>
    <property type="evidence" value="ECO:0007669"/>
    <property type="project" value="InterPro"/>
</dbReference>
<sequence length="190" mass="19435">MTGRRGTPGRIRPAGARVLATALVLAACLGLQAWSSVPAFAHAALVSSDPKDGAVLDRPPRQITLEFDDPISRKFDVVAVSGPGGATYQSGGARVLGSKVTQRLADLGPAGTYQVAWRVVSADGHPVSGTLKFTTRTAGGGHGTHATTKPGKSGTPWWPIGVAVLVVFAGGGVIAVRRRRAGDPPSPDEG</sequence>
<protein>
    <recommendedName>
        <fullName evidence="6">CopC domain-containing protein</fullName>
    </recommendedName>
</protein>
<keyword evidence="4" id="KW-0186">Copper</keyword>
<keyword evidence="5" id="KW-0472">Membrane</keyword>
<keyword evidence="3" id="KW-0732">Signal</keyword>
<feature type="transmembrane region" description="Helical" evidence="5">
    <location>
        <begin position="157"/>
        <end position="176"/>
    </location>
</feature>
<dbReference type="PANTHER" id="PTHR34820">
    <property type="entry name" value="INNER MEMBRANE PROTEIN YEBZ"/>
    <property type="match status" value="1"/>
</dbReference>
<evidence type="ECO:0000256" key="5">
    <source>
        <dbReference type="SAM" id="Phobius"/>
    </source>
</evidence>
<keyword evidence="2" id="KW-0479">Metal-binding</keyword>
<dbReference type="Pfam" id="PF04234">
    <property type="entry name" value="CopC"/>
    <property type="match status" value="1"/>
</dbReference>
<proteinExistence type="predicted"/>
<dbReference type="RefSeq" id="WP_179788189.1">
    <property type="nucleotide sequence ID" value="NZ_BAAARR010000016.1"/>
</dbReference>
<dbReference type="GO" id="GO:0005886">
    <property type="term" value="C:plasma membrane"/>
    <property type="evidence" value="ECO:0007669"/>
    <property type="project" value="TreeGrafter"/>
</dbReference>
<comment type="subcellular location">
    <subcellularLocation>
        <location evidence="1">Cell envelope</location>
    </subcellularLocation>
</comment>
<dbReference type="PROSITE" id="PS51257">
    <property type="entry name" value="PROKAR_LIPOPROTEIN"/>
    <property type="match status" value="1"/>
</dbReference>
<evidence type="ECO:0000313" key="8">
    <source>
        <dbReference type="Proteomes" id="UP000579605"/>
    </source>
</evidence>
<dbReference type="Proteomes" id="UP000579605">
    <property type="component" value="Unassembled WGS sequence"/>
</dbReference>
<dbReference type="GO" id="GO:0030313">
    <property type="term" value="C:cell envelope"/>
    <property type="evidence" value="ECO:0007669"/>
    <property type="project" value="UniProtKB-SubCell"/>
</dbReference>
<evidence type="ECO:0000256" key="2">
    <source>
        <dbReference type="ARBA" id="ARBA00022723"/>
    </source>
</evidence>
<evidence type="ECO:0000313" key="7">
    <source>
        <dbReference type="EMBL" id="NYH90665.1"/>
    </source>
</evidence>
<dbReference type="InterPro" id="IPR032694">
    <property type="entry name" value="CopC/D"/>
</dbReference>
<comment type="caution">
    <text evidence="7">The sequence shown here is derived from an EMBL/GenBank/DDBJ whole genome shotgun (WGS) entry which is preliminary data.</text>
</comment>
<keyword evidence="5" id="KW-1133">Transmembrane helix</keyword>
<feature type="domain" description="CopC" evidence="6">
    <location>
        <begin position="42"/>
        <end position="134"/>
    </location>
</feature>
<dbReference type="GO" id="GO:0006825">
    <property type="term" value="P:copper ion transport"/>
    <property type="evidence" value="ECO:0007669"/>
    <property type="project" value="InterPro"/>
</dbReference>
<reference evidence="7 8" key="1">
    <citation type="submission" date="2020-07" db="EMBL/GenBank/DDBJ databases">
        <title>Sequencing the genomes of 1000 actinobacteria strains.</title>
        <authorList>
            <person name="Klenk H.-P."/>
        </authorList>
    </citation>
    <scope>NUCLEOTIDE SEQUENCE [LARGE SCALE GENOMIC DNA]</scope>
    <source>
        <strain evidence="7 8">DSM 18448</strain>
    </source>
</reference>
<gene>
    <name evidence="7" type="ORF">F4554_003303</name>
</gene>
<keyword evidence="8" id="KW-1185">Reference proteome</keyword>
<dbReference type="PANTHER" id="PTHR34820:SF4">
    <property type="entry name" value="INNER MEMBRANE PROTEIN YEBZ"/>
    <property type="match status" value="1"/>
</dbReference>
<name>A0A852ZER6_9ACTN</name>
<keyword evidence="5" id="KW-0812">Transmembrane</keyword>
<dbReference type="InterPro" id="IPR007348">
    <property type="entry name" value="CopC_dom"/>
</dbReference>
<evidence type="ECO:0000256" key="3">
    <source>
        <dbReference type="ARBA" id="ARBA00022729"/>
    </source>
</evidence>
<dbReference type="SUPFAM" id="SSF81296">
    <property type="entry name" value="E set domains"/>
    <property type="match status" value="1"/>
</dbReference>
<dbReference type="Gene3D" id="2.60.40.1220">
    <property type="match status" value="1"/>
</dbReference>
<evidence type="ECO:0000256" key="1">
    <source>
        <dbReference type="ARBA" id="ARBA00004196"/>
    </source>
</evidence>
<dbReference type="InterPro" id="IPR014756">
    <property type="entry name" value="Ig_E-set"/>
</dbReference>
<dbReference type="GO" id="GO:0005507">
    <property type="term" value="F:copper ion binding"/>
    <property type="evidence" value="ECO:0007669"/>
    <property type="project" value="InterPro"/>
</dbReference>
<dbReference type="AlphaFoldDB" id="A0A852ZER6"/>
<dbReference type="InterPro" id="IPR014755">
    <property type="entry name" value="Cu-Rt/internalin_Ig-like"/>
</dbReference>
<dbReference type="GO" id="GO:0042597">
    <property type="term" value="C:periplasmic space"/>
    <property type="evidence" value="ECO:0007669"/>
    <property type="project" value="InterPro"/>
</dbReference>
<accession>A0A852ZER6</accession>
<evidence type="ECO:0000259" key="6">
    <source>
        <dbReference type="Pfam" id="PF04234"/>
    </source>
</evidence>
<organism evidence="7 8">
    <name type="scientific">Actinopolymorpha rutila</name>
    <dbReference type="NCBI Taxonomy" id="446787"/>
    <lineage>
        <taxon>Bacteria</taxon>
        <taxon>Bacillati</taxon>
        <taxon>Actinomycetota</taxon>
        <taxon>Actinomycetes</taxon>
        <taxon>Propionibacteriales</taxon>
        <taxon>Actinopolymorphaceae</taxon>
        <taxon>Actinopolymorpha</taxon>
    </lineage>
</organism>